<dbReference type="HOGENOM" id="CLU_3092873_0_0_1"/>
<accession>W6YCT3</accession>
<reference evidence="1 2" key="1">
    <citation type="journal article" date="2013" name="PLoS Genet.">
        <title>Comparative genome structure, secondary metabolite, and effector coding capacity across Cochliobolus pathogens.</title>
        <authorList>
            <person name="Condon B.J."/>
            <person name="Leng Y."/>
            <person name="Wu D."/>
            <person name="Bushley K.E."/>
            <person name="Ohm R.A."/>
            <person name="Otillar R."/>
            <person name="Martin J."/>
            <person name="Schackwitz W."/>
            <person name="Grimwood J."/>
            <person name="MohdZainudin N."/>
            <person name="Xue C."/>
            <person name="Wang R."/>
            <person name="Manning V.A."/>
            <person name="Dhillon B."/>
            <person name="Tu Z.J."/>
            <person name="Steffenson B.J."/>
            <person name="Salamov A."/>
            <person name="Sun H."/>
            <person name="Lowry S."/>
            <person name="LaButti K."/>
            <person name="Han J."/>
            <person name="Copeland A."/>
            <person name="Lindquist E."/>
            <person name="Barry K."/>
            <person name="Schmutz J."/>
            <person name="Baker S.E."/>
            <person name="Ciuffetti L.M."/>
            <person name="Grigoriev I.V."/>
            <person name="Zhong S."/>
            <person name="Turgeon B.G."/>
        </authorList>
    </citation>
    <scope>NUCLEOTIDE SEQUENCE [LARGE SCALE GENOMIC DNA]</scope>
    <source>
        <strain evidence="1 2">26-R-13</strain>
    </source>
</reference>
<dbReference type="AlphaFoldDB" id="W6YCT3"/>
<dbReference type="KEGG" id="bze:COCCADRAFT_90769"/>
<dbReference type="Proteomes" id="UP000053841">
    <property type="component" value="Unassembled WGS sequence"/>
</dbReference>
<organism evidence="1 2">
    <name type="scientific">Cochliobolus carbonum (strain 26-R-13)</name>
    <name type="common">Maize leaf spot fungus</name>
    <name type="synonym">Bipolaris zeicola</name>
    <dbReference type="NCBI Taxonomy" id="930089"/>
    <lineage>
        <taxon>Eukaryota</taxon>
        <taxon>Fungi</taxon>
        <taxon>Dikarya</taxon>
        <taxon>Ascomycota</taxon>
        <taxon>Pezizomycotina</taxon>
        <taxon>Dothideomycetes</taxon>
        <taxon>Pleosporomycetidae</taxon>
        <taxon>Pleosporales</taxon>
        <taxon>Pleosporineae</taxon>
        <taxon>Pleosporaceae</taxon>
        <taxon>Bipolaris</taxon>
    </lineage>
</organism>
<dbReference type="RefSeq" id="XP_007710281.1">
    <property type="nucleotide sequence ID" value="XM_007712091.1"/>
</dbReference>
<proteinExistence type="predicted"/>
<dbReference type="EMBL" id="KI964575">
    <property type="protein sequence ID" value="EUC35458.1"/>
    <property type="molecule type" value="Genomic_DNA"/>
</dbReference>
<protein>
    <submittedName>
        <fullName evidence="1">Uncharacterized protein</fullName>
    </submittedName>
</protein>
<keyword evidence="2" id="KW-1185">Reference proteome</keyword>
<evidence type="ECO:0000313" key="1">
    <source>
        <dbReference type="EMBL" id="EUC35458.1"/>
    </source>
</evidence>
<feature type="non-terminal residue" evidence="1">
    <location>
        <position position="1"/>
    </location>
</feature>
<evidence type="ECO:0000313" key="2">
    <source>
        <dbReference type="Proteomes" id="UP000053841"/>
    </source>
</evidence>
<sequence length="52" mass="5590">PGWTIARDAAACSSAARTVDNHVSNVADILSFLYVDICMYTSNNEAARCPNN</sequence>
<gene>
    <name evidence="1" type="ORF">COCCADRAFT_90769</name>
</gene>
<dbReference type="GeneID" id="19153043"/>
<name>W6YCT3_COCC2</name>